<dbReference type="CDD" id="cd02854">
    <property type="entry name" value="E_set_GBE_euk_N"/>
    <property type="match status" value="1"/>
</dbReference>
<feature type="active site" description="Nucleophile" evidence="7">
    <location>
        <position position="345"/>
    </location>
</feature>
<evidence type="ECO:0000256" key="6">
    <source>
        <dbReference type="ARBA" id="ARBA00060592"/>
    </source>
</evidence>
<evidence type="ECO:0000256" key="1">
    <source>
        <dbReference type="ARBA" id="ARBA00000826"/>
    </source>
</evidence>
<organism evidence="9 10">
    <name type="scientific">Geodia barretti</name>
    <name type="common">Barrett's horny sponge</name>
    <dbReference type="NCBI Taxonomy" id="519541"/>
    <lineage>
        <taxon>Eukaryota</taxon>
        <taxon>Metazoa</taxon>
        <taxon>Porifera</taxon>
        <taxon>Demospongiae</taxon>
        <taxon>Heteroscleromorpha</taxon>
        <taxon>Tetractinellida</taxon>
        <taxon>Astrophorina</taxon>
        <taxon>Geodiidae</taxon>
        <taxon>Geodia</taxon>
    </lineage>
</organism>
<evidence type="ECO:0000256" key="2">
    <source>
        <dbReference type="ARBA" id="ARBA00009000"/>
    </source>
</evidence>
<dbReference type="GO" id="GO:0003844">
    <property type="term" value="F:1,4-alpha-glucan branching enzyme activity"/>
    <property type="evidence" value="ECO:0007669"/>
    <property type="project" value="UniProtKB-EC"/>
</dbReference>
<dbReference type="GO" id="GO:0005978">
    <property type="term" value="P:glycogen biosynthetic process"/>
    <property type="evidence" value="ECO:0007669"/>
    <property type="project" value="InterPro"/>
</dbReference>
<accession>A0AA35WGU1</accession>
<dbReference type="SUPFAM" id="SSF51011">
    <property type="entry name" value="Glycosyl hydrolase domain"/>
    <property type="match status" value="1"/>
</dbReference>
<name>A0AA35WGU1_GEOBA</name>
<feature type="active site" description="Proton donor" evidence="7">
    <location>
        <position position="399"/>
    </location>
</feature>
<keyword evidence="10" id="KW-1185">Reference proteome</keyword>
<comment type="similarity">
    <text evidence="2">Belongs to the glycosyl hydrolase 13 family. GlgB subfamily.</text>
</comment>
<dbReference type="SMART" id="SM00642">
    <property type="entry name" value="Aamy"/>
    <property type="match status" value="1"/>
</dbReference>
<comment type="catalytic activity">
    <reaction evidence="1">
        <text>Transfers a segment of a (1-&gt;4)-alpha-D-glucan chain to a primary hydroxy group in a similar glucan chain.</text>
        <dbReference type="EC" id="2.4.1.18"/>
    </reaction>
</comment>
<dbReference type="Proteomes" id="UP001174909">
    <property type="component" value="Unassembled WGS sequence"/>
</dbReference>
<dbReference type="FunFam" id="3.20.20.80:FF:000001">
    <property type="entry name" value="1,4-alpha-glucan branching enzyme"/>
    <property type="match status" value="1"/>
</dbReference>
<dbReference type="InterPro" id="IPR014756">
    <property type="entry name" value="Ig_E-set"/>
</dbReference>
<dbReference type="EMBL" id="CASHTH010001795">
    <property type="protein sequence ID" value="CAI8020004.1"/>
    <property type="molecule type" value="Genomic_DNA"/>
</dbReference>
<dbReference type="PIRSF" id="PIRSF000463">
    <property type="entry name" value="GlgB"/>
    <property type="match status" value="1"/>
</dbReference>
<dbReference type="GO" id="GO:0005737">
    <property type="term" value="C:cytoplasm"/>
    <property type="evidence" value="ECO:0007669"/>
    <property type="project" value="TreeGrafter"/>
</dbReference>
<evidence type="ECO:0000259" key="8">
    <source>
        <dbReference type="SMART" id="SM00642"/>
    </source>
</evidence>
<dbReference type="InterPro" id="IPR006048">
    <property type="entry name" value="A-amylase/branching_C"/>
</dbReference>
<dbReference type="CDD" id="cd11321">
    <property type="entry name" value="AmyAc_bac_euk_BE"/>
    <property type="match status" value="1"/>
</dbReference>
<evidence type="ECO:0000256" key="3">
    <source>
        <dbReference type="ARBA" id="ARBA00012541"/>
    </source>
</evidence>
<protein>
    <recommendedName>
        <fullName evidence="3">1,4-alpha-glucan branching enzyme</fullName>
        <ecNumber evidence="3">2.4.1.18</ecNumber>
    </recommendedName>
</protein>
<dbReference type="PANTHER" id="PTHR43651">
    <property type="entry name" value="1,4-ALPHA-GLUCAN-BRANCHING ENZYME"/>
    <property type="match status" value="1"/>
</dbReference>
<gene>
    <name evidence="9" type="ORF">GBAR_LOCUS11975</name>
</gene>
<feature type="domain" description="Glycosyl hydrolase family 13 catalytic" evidence="8">
    <location>
        <begin position="198"/>
        <end position="573"/>
    </location>
</feature>
<dbReference type="Pfam" id="PF02922">
    <property type="entry name" value="CBM_48"/>
    <property type="match status" value="1"/>
</dbReference>
<dbReference type="AlphaFoldDB" id="A0AA35WGU1"/>
<dbReference type="InterPro" id="IPR006047">
    <property type="entry name" value="GH13_cat_dom"/>
</dbReference>
<reference evidence="9" key="1">
    <citation type="submission" date="2023-03" db="EMBL/GenBank/DDBJ databases">
        <authorList>
            <person name="Steffen K."/>
            <person name="Cardenas P."/>
        </authorList>
    </citation>
    <scope>NUCLEOTIDE SEQUENCE</scope>
</reference>
<dbReference type="EC" id="2.4.1.18" evidence="3"/>
<dbReference type="InterPro" id="IPR004193">
    <property type="entry name" value="Glyco_hydro_13_N"/>
</dbReference>
<evidence type="ECO:0000313" key="9">
    <source>
        <dbReference type="EMBL" id="CAI8020004.1"/>
    </source>
</evidence>
<dbReference type="InterPro" id="IPR013780">
    <property type="entry name" value="Glyco_hydro_b"/>
</dbReference>
<dbReference type="Pfam" id="PF02806">
    <property type="entry name" value="Alpha-amylase_C"/>
    <property type="match status" value="1"/>
</dbReference>
<dbReference type="Gene3D" id="2.60.40.10">
    <property type="entry name" value="Immunoglobulins"/>
    <property type="match status" value="1"/>
</dbReference>
<proteinExistence type="inferred from homology"/>
<dbReference type="InterPro" id="IPR037439">
    <property type="entry name" value="Branching_enzy"/>
</dbReference>
<dbReference type="InterPro" id="IPR017853">
    <property type="entry name" value="GH"/>
</dbReference>
<evidence type="ECO:0000256" key="5">
    <source>
        <dbReference type="ARBA" id="ARBA00022679"/>
    </source>
</evidence>
<dbReference type="GO" id="GO:0043169">
    <property type="term" value="F:cation binding"/>
    <property type="evidence" value="ECO:0007669"/>
    <property type="project" value="InterPro"/>
</dbReference>
<evidence type="ECO:0000256" key="4">
    <source>
        <dbReference type="ARBA" id="ARBA00022676"/>
    </source>
</evidence>
<dbReference type="Pfam" id="PF00128">
    <property type="entry name" value="Alpha-amylase"/>
    <property type="match status" value="1"/>
</dbReference>
<dbReference type="PANTHER" id="PTHR43651:SF3">
    <property type="entry name" value="1,4-ALPHA-GLUCAN-BRANCHING ENZYME"/>
    <property type="match status" value="1"/>
</dbReference>
<sequence length="689" mass="79107">MGKQHFTSKTVDDTALIKTDPLLKPYRAQLRERFAHYQRFKAEIEKTGGILGEISQGHQYFGFNRGENAGETGVWYREWAPGAHTLALIGDFNGWDRGANPMSIDDWGVWHLFLSDRDYADRLTHESRVKVHVVSELGGLDRIPAYIQRVVQEGDADFTGQYWAPPSAYQWKHRAPRFDVRTEGLRIYEAHIGMAQEAEKVGTFDEFTQNVLPRIADLGYNAVQLMAVMEHPYYASFGYHVSNFFAVSSRFGTPEELKALIDTAHSMGLLVIMDLVHSHAVKNLNEGLNRFDGTAHHYFHAGEKGDHIAWDSLCFDYSKYEVQRFLLSNIRYWLDTYRFDGFRFDGITSMLYSDHGLGRKFDGYADYFGAEVERDAIAYLMLANEVVHAINPAAISIAEDMSGMPGIARPTEEGGLGFDYRLAMGIPDYWIRLLKEKQDEDWHIGKIYGMLRNRRTGEKHIAYAESHDQAIVGDKTLAMQLMDVELYTNMGVFTTSHRIARGIALHKLIRLLTFSLGGEGYLNFMGNEFGHPEWIDFPRAGNNNSYWYARRQWHLVDDDTLRYKHLNAFDRAIQHLDAMYHLLSDENIYLLFIHEDAKQIVYERGGLIFAFNFHPTASVTDWRIPVPQKKDYRLILNTDDTTYSGYSAVEGGHYPWQDVAMEGHTQSIQLYVPARSAQVLECEKSHIHQ</sequence>
<dbReference type="SUPFAM" id="SSF51445">
    <property type="entry name" value="(Trans)glycosidases"/>
    <property type="match status" value="1"/>
</dbReference>
<comment type="pathway">
    <text evidence="6">Glycan biosynthesis.</text>
</comment>
<dbReference type="Gene3D" id="2.60.40.1180">
    <property type="entry name" value="Golgi alpha-mannosidase II"/>
    <property type="match status" value="1"/>
</dbReference>
<keyword evidence="4" id="KW-0328">Glycosyltransferase</keyword>
<comment type="caution">
    <text evidence="9">The sequence shown here is derived from an EMBL/GenBank/DDBJ whole genome shotgun (WGS) entry which is preliminary data.</text>
</comment>
<evidence type="ECO:0000313" key="10">
    <source>
        <dbReference type="Proteomes" id="UP001174909"/>
    </source>
</evidence>
<dbReference type="InterPro" id="IPR013783">
    <property type="entry name" value="Ig-like_fold"/>
</dbReference>
<dbReference type="GO" id="GO:0004553">
    <property type="term" value="F:hydrolase activity, hydrolyzing O-glycosyl compounds"/>
    <property type="evidence" value="ECO:0007669"/>
    <property type="project" value="InterPro"/>
</dbReference>
<dbReference type="Gene3D" id="3.20.20.80">
    <property type="entry name" value="Glycosidases"/>
    <property type="match status" value="1"/>
</dbReference>
<dbReference type="SUPFAM" id="SSF81296">
    <property type="entry name" value="E set domains"/>
    <property type="match status" value="1"/>
</dbReference>
<keyword evidence="5" id="KW-0808">Transferase</keyword>
<evidence type="ECO:0000256" key="7">
    <source>
        <dbReference type="PIRSR" id="PIRSR000463-1"/>
    </source>
</evidence>